<comment type="caution">
    <text evidence="1">The sequence shown here is derived from an EMBL/GenBank/DDBJ whole genome shotgun (WGS) entry which is preliminary data.</text>
</comment>
<protein>
    <submittedName>
        <fullName evidence="1">Uncharacterized protein</fullName>
    </submittedName>
</protein>
<accession>A0A8J3DV30</accession>
<keyword evidence="2" id="KW-1185">Reference proteome</keyword>
<dbReference type="AlphaFoldDB" id="A0A8J3DV30"/>
<reference evidence="1" key="1">
    <citation type="journal article" date="2014" name="Int. J. Syst. Evol. Microbiol.">
        <title>Complete genome sequence of Corynebacterium casei LMG S-19264T (=DSM 44701T), isolated from a smear-ripened cheese.</title>
        <authorList>
            <consortium name="US DOE Joint Genome Institute (JGI-PGF)"/>
            <person name="Walter F."/>
            <person name="Albersmeier A."/>
            <person name="Kalinowski J."/>
            <person name="Ruckert C."/>
        </authorList>
    </citation>
    <scope>NUCLEOTIDE SEQUENCE</scope>
    <source>
        <strain evidence="1">KCTC 42249</strain>
    </source>
</reference>
<organism evidence="1 2">
    <name type="scientific">Tianweitania populi</name>
    <dbReference type="NCBI Taxonomy" id="1607949"/>
    <lineage>
        <taxon>Bacteria</taxon>
        <taxon>Pseudomonadati</taxon>
        <taxon>Pseudomonadota</taxon>
        <taxon>Alphaproteobacteria</taxon>
        <taxon>Hyphomicrobiales</taxon>
        <taxon>Phyllobacteriaceae</taxon>
        <taxon>Tianweitania</taxon>
    </lineage>
</organism>
<name>A0A8J3DV30_9HYPH</name>
<proteinExistence type="predicted"/>
<evidence type="ECO:0000313" key="2">
    <source>
        <dbReference type="Proteomes" id="UP000630142"/>
    </source>
</evidence>
<gene>
    <name evidence="1" type="ORF">GCM10016234_22720</name>
</gene>
<dbReference type="Proteomes" id="UP000630142">
    <property type="component" value="Unassembled WGS sequence"/>
</dbReference>
<evidence type="ECO:0000313" key="1">
    <source>
        <dbReference type="EMBL" id="GHD15602.1"/>
    </source>
</evidence>
<sequence>MWFYAYEAVTQGYIPGANDSFITQDTYFQFLRRRRVQFLDMTRGYSSIASTLRGLRNENERWRRLREALIDEDFDDLDEDEEYDIFDDMDVY</sequence>
<dbReference type="EMBL" id="BMZQ01000002">
    <property type="protein sequence ID" value="GHD15602.1"/>
    <property type="molecule type" value="Genomic_DNA"/>
</dbReference>
<reference evidence="1" key="2">
    <citation type="submission" date="2020-09" db="EMBL/GenBank/DDBJ databases">
        <authorList>
            <person name="Sun Q."/>
            <person name="Kim S."/>
        </authorList>
    </citation>
    <scope>NUCLEOTIDE SEQUENCE</scope>
    <source>
        <strain evidence="1">KCTC 42249</strain>
    </source>
</reference>